<evidence type="ECO:0000313" key="6">
    <source>
        <dbReference type="EMBL" id="MFC5674293.1"/>
    </source>
</evidence>
<dbReference type="PROSITE" id="PS00061">
    <property type="entry name" value="ADH_SHORT"/>
    <property type="match status" value="1"/>
</dbReference>
<dbReference type="EMBL" id="JBHSPC010000107">
    <property type="protein sequence ID" value="MFC5674293.1"/>
    <property type="molecule type" value="Genomic_DNA"/>
</dbReference>
<evidence type="ECO:0000256" key="1">
    <source>
        <dbReference type="ARBA" id="ARBA00006484"/>
    </source>
</evidence>
<dbReference type="SUPFAM" id="SSF51735">
    <property type="entry name" value="NAD(P)-binding Rossmann-fold domains"/>
    <property type="match status" value="1"/>
</dbReference>
<sequence>MPYRFEGKVAIVTGGARGQGEQIVRALAREGCSVVIGDVLDDLGKNLADELGESVVHAHLDVTAPSDWADAVALATSAFGGLDILVNNAAVYRRQLLEDETLAELDKVLDVNLHGPFLGIQAVVPAMRARQGGSIVNVSSLAGTTSYAAHGSYSMSKWALRGLTRTAAIELVSSGIRVNAVLPGNLRTTMSPTTAGGETPTGLKRQADPSETANVAVFLASDDASFVNGTDVVADGGSLLGW</sequence>
<reference evidence="7" key="1">
    <citation type="journal article" date="2019" name="Int. J. Syst. Evol. Microbiol.">
        <title>The Global Catalogue of Microorganisms (GCM) 10K type strain sequencing project: providing services to taxonomists for standard genome sequencing and annotation.</title>
        <authorList>
            <consortium name="The Broad Institute Genomics Platform"/>
            <consortium name="The Broad Institute Genome Sequencing Center for Infectious Disease"/>
            <person name="Wu L."/>
            <person name="Ma J."/>
        </authorList>
    </citation>
    <scope>NUCLEOTIDE SEQUENCE [LARGE SCALE GENOMIC DNA]</scope>
    <source>
        <strain evidence="7">JCM 13852</strain>
    </source>
</reference>
<keyword evidence="3" id="KW-0520">NAD</keyword>
<protein>
    <submittedName>
        <fullName evidence="6">SDR family NAD(P)-dependent oxidoreductase</fullName>
        <ecNumber evidence="6">1.1.1.-</ecNumber>
    </submittedName>
</protein>
<dbReference type="Gene3D" id="3.40.50.720">
    <property type="entry name" value="NAD(P)-binding Rossmann-like Domain"/>
    <property type="match status" value="1"/>
</dbReference>
<dbReference type="PANTHER" id="PTHR43180:SF28">
    <property type="entry name" value="NAD(P)-BINDING ROSSMANN-FOLD SUPERFAMILY PROTEIN"/>
    <property type="match status" value="1"/>
</dbReference>
<dbReference type="PRINTS" id="PR00081">
    <property type="entry name" value="GDHRDH"/>
</dbReference>
<dbReference type="Proteomes" id="UP001596183">
    <property type="component" value="Unassembled WGS sequence"/>
</dbReference>
<accession>A0ABW0XUZ2</accession>
<evidence type="ECO:0000256" key="2">
    <source>
        <dbReference type="ARBA" id="ARBA00023002"/>
    </source>
</evidence>
<organism evidence="6 7">
    <name type="scientific">Streptomyces incanus</name>
    <dbReference type="NCBI Taxonomy" id="887453"/>
    <lineage>
        <taxon>Bacteria</taxon>
        <taxon>Bacillati</taxon>
        <taxon>Actinomycetota</taxon>
        <taxon>Actinomycetes</taxon>
        <taxon>Kitasatosporales</taxon>
        <taxon>Streptomycetaceae</taxon>
        <taxon>Streptomyces</taxon>
    </lineage>
</organism>
<dbReference type="InterPro" id="IPR036291">
    <property type="entry name" value="NAD(P)-bd_dom_sf"/>
</dbReference>
<gene>
    <name evidence="6" type="ORF">ACFP2V_30735</name>
</gene>
<dbReference type="InterPro" id="IPR002347">
    <property type="entry name" value="SDR_fam"/>
</dbReference>
<dbReference type="GO" id="GO:0016491">
    <property type="term" value="F:oxidoreductase activity"/>
    <property type="evidence" value="ECO:0007669"/>
    <property type="project" value="UniProtKB-KW"/>
</dbReference>
<comment type="similarity">
    <text evidence="1">Belongs to the short-chain dehydrogenases/reductases (SDR) family.</text>
</comment>
<dbReference type="PRINTS" id="PR00080">
    <property type="entry name" value="SDRFAMILY"/>
</dbReference>
<proteinExistence type="inferred from homology"/>
<evidence type="ECO:0000256" key="3">
    <source>
        <dbReference type="ARBA" id="ARBA00023027"/>
    </source>
</evidence>
<dbReference type="PANTHER" id="PTHR43180">
    <property type="entry name" value="3-OXOACYL-(ACYL-CARRIER-PROTEIN) REDUCTASE (AFU_ORTHOLOGUE AFUA_6G11210)"/>
    <property type="match status" value="1"/>
</dbReference>
<evidence type="ECO:0000256" key="5">
    <source>
        <dbReference type="ARBA" id="ARBA00023221"/>
    </source>
</evidence>
<keyword evidence="5" id="KW-0753">Steroid metabolism</keyword>
<dbReference type="InterPro" id="IPR020904">
    <property type="entry name" value="Sc_DH/Rdtase_CS"/>
</dbReference>
<dbReference type="Pfam" id="PF13561">
    <property type="entry name" value="adh_short_C2"/>
    <property type="match status" value="1"/>
</dbReference>
<evidence type="ECO:0000313" key="7">
    <source>
        <dbReference type="Proteomes" id="UP001596183"/>
    </source>
</evidence>
<keyword evidence="2 6" id="KW-0560">Oxidoreductase</keyword>
<dbReference type="RefSeq" id="WP_381218568.1">
    <property type="nucleotide sequence ID" value="NZ_JBHSPC010000107.1"/>
</dbReference>
<dbReference type="EC" id="1.1.1.-" evidence="6"/>
<name>A0ABW0XUZ2_9ACTN</name>
<keyword evidence="4" id="KW-0443">Lipid metabolism</keyword>
<evidence type="ECO:0000256" key="4">
    <source>
        <dbReference type="ARBA" id="ARBA00023098"/>
    </source>
</evidence>
<comment type="caution">
    <text evidence="6">The sequence shown here is derived from an EMBL/GenBank/DDBJ whole genome shotgun (WGS) entry which is preliminary data.</text>
</comment>
<keyword evidence="7" id="KW-1185">Reference proteome</keyword>